<feature type="domain" description="CCHC-type" evidence="3">
    <location>
        <begin position="281"/>
        <end position="296"/>
    </location>
</feature>
<dbReference type="EMBL" id="JAVFKD010000016">
    <property type="protein sequence ID" value="KAK5987098.1"/>
    <property type="molecule type" value="Genomic_DNA"/>
</dbReference>
<feature type="region of interest" description="Disordered" evidence="2">
    <location>
        <begin position="1"/>
        <end position="52"/>
    </location>
</feature>
<dbReference type="Gene3D" id="4.10.60.10">
    <property type="entry name" value="Zinc finger, CCHC-type"/>
    <property type="match status" value="6"/>
</dbReference>
<evidence type="ECO:0000256" key="2">
    <source>
        <dbReference type="SAM" id="MobiDB-lite"/>
    </source>
</evidence>
<feature type="domain" description="CCHC-type" evidence="3">
    <location>
        <begin position="373"/>
        <end position="388"/>
    </location>
</feature>
<dbReference type="PANTHER" id="PTHR23002">
    <property type="entry name" value="ZINC FINGER CCHC DOMAIN CONTAINING PROTEIN"/>
    <property type="match status" value="1"/>
</dbReference>
<evidence type="ECO:0000313" key="5">
    <source>
        <dbReference type="Proteomes" id="UP001338125"/>
    </source>
</evidence>
<organism evidence="4 5">
    <name type="scientific">Cladobotryum mycophilum</name>
    <dbReference type="NCBI Taxonomy" id="491253"/>
    <lineage>
        <taxon>Eukaryota</taxon>
        <taxon>Fungi</taxon>
        <taxon>Dikarya</taxon>
        <taxon>Ascomycota</taxon>
        <taxon>Pezizomycotina</taxon>
        <taxon>Sordariomycetes</taxon>
        <taxon>Hypocreomycetidae</taxon>
        <taxon>Hypocreales</taxon>
        <taxon>Hypocreaceae</taxon>
        <taxon>Cladobotryum</taxon>
    </lineage>
</organism>
<evidence type="ECO:0000256" key="1">
    <source>
        <dbReference type="PROSITE-ProRule" id="PRU00047"/>
    </source>
</evidence>
<proteinExistence type="predicted"/>
<feature type="domain" description="CCHC-type" evidence="3">
    <location>
        <begin position="304"/>
        <end position="319"/>
    </location>
</feature>
<dbReference type="Pfam" id="PF00098">
    <property type="entry name" value="zf-CCHC"/>
    <property type="match status" value="8"/>
</dbReference>
<feature type="compositionally biased region" description="Gly residues" evidence="2">
    <location>
        <begin position="35"/>
        <end position="52"/>
    </location>
</feature>
<keyword evidence="1" id="KW-0863">Zinc-finger</keyword>
<gene>
    <name evidence="4" type="ORF">PT974_11216</name>
</gene>
<feature type="region of interest" description="Disordered" evidence="2">
    <location>
        <begin position="421"/>
        <end position="464"/>
    </location>
</feature>
<dbReference type="InterPro" id="IPR001878">
    <property type="entry name" value="Znf_CCHC"/>
</dbReference>
<comment type="caution">
    <text evidence="4">The sequence shown here is derived from an EMBL/GenBank/DDBJ whole genome shotgun (WGS) entry which is preliminary data.</text>
</comment>
<feature type="domain" description="CCHC-type" evidence="3">
    <location>
        <begin position="61"/>
        <end position="77"/>
    </location>
</feature>
<reference evidence="4 5" key="1">
    <citation type="submission" date="2024-01" db="EMBL/GenBank/DDBJ databases">
        <title>Complete genome of Cladobotryum mycophilum ATHUM6906.</title>
        <authorList>
            <person name="Christinaki A.C."/>
            <person name="Myridakis A.I."/>
            <person name="Kouvelis V.N."/>
        </authorList>
    </citation>
    <scope>NUCLEOTIDE SEQUENCE [LARGE SCALE GENOMIC DNA]</scope>
    <source>
        <strain evidence="4 5">ATHUM6906</strain>
    </source>
</reference>
<dbReference type="SUPFAM" id="SSF57756">
    <property type="entry name" value="Retrovirus zinc finger-like domains"/>
    <property type="match status" value="5"/>
</dbReference>
<feature type="domain" description="CCHC-type" evidence="3">
    <location>
        <begin position="104"/>
        <end position="119"/>
    </location>
</feature>
<keyword evidence="1" id="KW-0862">Zinc</keyword>
<dbReference type="InterPro" id="IPR036875">
    <property type="entry name" value="Znf_CCHC_sf"/>
</dbReference>
<evidence type="ECO:0000313" key="4">
    <source>
        <dbReference type="EMBL" id="KAK5987098.1"/>
    </source>
</evidence>
<sequence>MSEWETGNTGGDDPWGSGAQDDHGADQGAEHRGGGGDGGGGYGGEYEGTGDAGDGAPANNKCFGCGEEGHMRSDCPNPKETACRYCKQEGHMVKDCPDKPPMVCENCGEDGHMRRNCENARKVNRDHIADTTPEAAWDKLKQAAAERDVDDAKEAVQEYVKALGGTVTYREIQEALIDQNINIWLIATERPLVNVFTNMDLQGNMDKKYSISYRFSEQPERPREIDSWPKTREEIVSRLDDAGEVVDSGKVKCHNCGELGHASKFCTQERVERTDKPKIVCNNCSAEGHRLRDCPEPRVDKFACKNCGKSGHKVAECEEPPNLENVECRKCSKMGHFSKDCPDGGGRACRNCGQEGHMAKECSEPRNMDSVICRNCEKSGHFSKECTEPKDWSKVQCSNCEEYGHTKVRCKMPPKDSECTGNTGFDNGGDSGGVEANGRPDDGGWGANNDASAEAGQFDSGGGW</sequence>
<feature type="compositionally biased region" description="Basic and acidic residues" evidence="2">
    <location>
        <begin position="20"/>
        <end position="34"/>
    </location>
</feature>
<feature type="domain" description="CCHC-type" evidence="3">
    <location>
        <begin position="83"/>
        <end position="98"/>
    </location>
</feature>
<dbReference type="Proteomes" id="UP001338125">
    <property type="component" value="Unassembled WGS sequence"/>
</dbReference>
<protein>
    <submittedName>
        <fullName evidence="4">Cellular nucleic acid-bindinghomolog-like protein</fullName>
    </submittedName>
</protein>
<evidence type="ECO:0000259" key="3">
    <source>
        <dbReference type="PROSITE" id="PS50158"/>
    </source>
</evidence>
<keyword evidence="1" id="KW-0479">Metal-binding</keyword>
<dbReference type="SMART" id="SM00343">
    <property type="entry name" value="ZnF_C2HC"/>
    <property type="match status" value="10"/>
</dbReference>
<dbReference type="InterPro" id="IPR051714">
    <property type="entry name" value="Znf_CCHC_NABP"/>
</dbReference>
<accession>A0ABR0S4K4</accession>
<dbReference type="PROSITE" id="PS50158">
    <property type="entry name" value="ZF_CCHC"/>
    <property type="match status" value="9"/>
</dbReference>
<feature type="domain" description="CCHC-type" evidence="3">
    <location>
        <begin position="328"/>
        <end position="343"/>
    </location>
</feature>
<name>A0ABR0S4K4_9HYPO</name>
<feature type="domain" description="CCHC-type" evidence="3">
    <location>
        <begin position="349"/>
        <end position="364"/>
    </location>
</feature>
<keyword evidence="5" id="KW-1185">Reference proteome</keyword>
<feature type="domain" description="CCHC-type" evidence="3">
    <location>
        <begin position="252"/>
        <end position="268"/>
    </location>
</feature>